<keyword evidence="2" id="KW-1133">Transmembrane helix</keyword>
<proteinExistence type="predicted"/>
<dbReference type="AlphaFoldDB" id="A0A8J4EH93"/>
<feature type="domain" description="DUF1707" evidence="3">
    <location>
        <begin position="9"/>
        <end position="54"/>
    </location>
</feature>
<protein>
    <recommendedName>
        <fullName evidence="3">DUF1707 domain-containing protein</fullName>
    </recommendedName>
</protein>
<dbReference type="RefSeq" id="WP_203931825.1">
    <property type="nucleotide sequence ID" value="NZ_BOPH01000094.1"/>
</dbReference>
<reference evidence="4" key="1">
    <citation type="submission" date="2021-01" db="EMBL/GenBank/DDBJ databases">
        <title>Whole genome shotgun sequence of Virgisporangium ochraceum NBRC 16418.</title>
        <authorList>
            <person name="Komaki H."/>
            <person name="Tamura T."/>
        </authorList>
    </citation>
    <scope>NUCLEOTIDE SEQUENCE</scope>
    <source>
        <strain evidence="4">NBRC 16418</strain>
    </source>
</reference>
<organism evidence="4 5">
    <name type="scientific">Virgisporangium ochraceum</name>
    <dbReference type="NCBI Taxonomy" id="65505"/>
    <lineage>
        <taxon>Bacteria</taxon>
        <taxon>Bacillati</taxon>
        <taxon>Actinomycetota</taxon>
        <taxon>Actinomycetes</taxon>
        <taxon>Micromonosporales</taxon>
        <taxon>Micromonosporaceae</taxon>
        <taxon>Virgisporangium</taxon>
    </lineage>
</organism>
<dbReference type="EMBL" id="BOPH01000094">
    <property type="protein sequence ID" value="GIJ71967.1"/>
    <property type="molecule type" value="Genomic_DNA"/>
</dbReference>
<evidence type="ECO:0000256" key="2">
    <source>
        <dbReference type="SAM" id="Phobius"/>
    </source>
</evidence>
<dbReference type="Proteomes" id="UP000635606">
    <property type="component" value="Unassembled WGS sequence"/>
</dbReference>
<evidence type="ECO:0000313" key="5">
    <source>
        <dbReference type="Proteomes" id="UP000635606"/>
    </source>
</evidence>
<accession>A0A8J4EH93</accession>
<evidence type="ECO:0000313" key="4">
    <source>
        <dbReference type="EMBL" id="GIJ71967.1"/>
    </source>
</evidence>
<dbReference type="InterPro" id="IPR012551">
    <property type="entry name" value="DUF1707_SHOCT-like"/>
</dbReference>
<dbReference type="PANTHER" id="PTHR40763:SF4">
    <property type="entry name" value="DUF1707 DOMAIN-CONTAINING PROTEIN"/>
    <property type="match status" value="1"/>
</dbReference>
<comment type="caution">
    <text evidence="4">The sequence shown here is derived from an EMBL/GenBank/DDBJ whole genome shotgun (WGS) entry which is preliminary data.</text>
</comment>
<keyword evidence="2" id="KW-0812">Transmembrane</keyword>
<name>A0A8J4EH93_9ACTN</name>
<evidence type="ECO:0000256" key="1">
    <source>
        <dbReference type="SAM" id="MobiDB-lite"/>
    </source>
</evidence>
<feature type="region of interest" description="Disordered" evidence="1">
    <location>
        <begin position="190"/>
        <end position="220"/>
    </location>
</feature>
<gene>
    <name evidence="4" type="ORF">Voc01_068840</name>
</gene>
<dbReference type="PANTHER" id="PTHR40763">
    <property type="entry name" value="MEMBRANE PROTEIN-RELATED"/>
    <property type="match status" value="1"/>
</dbReference>
<keyword evidence="2" id="KW-0472">Membrane</keyword>
<keyword evidence="5" id="KW-1185">Reference proteome</keyword>
<feature type="transmembrane region" description="Helical" evidence="2">
    <location>
        <begin position="226"/>
        <end position="249"/>
    </location>
</feature>
<evidence type="ECO:0000259" key="3">
    <source>
        <dbReference type="Pfam" id="PF08044"/>
    </source>
</evidence>
<feature type="compositionally biased region" description="Polar residues" evidence="1">
    <location>
        <begin position="202"/>
        <end position="217"/>
    </location>
</feature>
<sequence>MGRDIAERRRTTVERLDVALAEGRLTTAEHRDRVAAAYDAHIDLRLAELVADLPARAGEPAWTDAHRVRALDLHHAAMYLGEALTTGALTPEEYRKRLTRIAGTLTYATLKRQLDGVPGPPGPPDRGRLLVTDADRRHAAARIDRALADDRLTRDDHAGLGRALQRVRRYRDLDRVLADLTPLDEAAIDVAPPAPSAGRSGTAASMSRSGTAASMSRSGPDATRKLSGCALLVMLAVAVTLVPIGAGILL</sequence>
<dbReference type="Pfam" id="PF08044">
    <property type="entry name" value="DUF1707"/>
    <property type="match status" value="1"/>
</dbReference>